<dbReference type="EMBL" id="CP063366">
    <property type="protein sequence ID" value="QRG10300.1"/>
    <property type="molecule type" value="Genomic_DNA"/>
</dbReference>
<dbReference type="REBASE" id="486354">
    <property type="entry name" value="M.XspYN2ORF31265P"/>
</dbReference>
<dbReference type="PANTHER" id="PTHR13370">
    <property type="entry name" value="RNA METHYLASE-RELATED"/>
    <property type="match status" value="1"/>
</dbReference>
<feature type="domain" description="DNA methylase N-4/N-6" evidence="6">
    <location>
        <begin position="9"/>
        <end position="189"/>
    </location>
</feature>
<dbReference type="PROSITE" id="PS00092">
    <property type="entry name" value="N6_MTASE"/>
    <property type="match status" value="1"/>
</dbReference>
<dbReference type="KEGG" id="xdi:EZH22_31265"/>
<reference evidence="8 9" key="1">
    <citation type="submission" date="2020-10" db="EMBL/GenBank/DDBJ databases">
        <title>Degradation of 1,4-Dioxane by Xanthobacter sp. YN2, via a Novel Group-2 Soluble Di-Iron Monooxygenase.</title>
        <authorList>
            <person name="Ma F."/>
            <person name="Wang Y."/>
            <person name="Yang J."/>
            <person name="Guo H."/>
            <person name="Su D."/>
            <person name="Yu L."/>
        </authorList>
    </citation>
    <scope>NUCLEOTIDE SEQUENCE [LARGE SCALE GENOMIC DNA]</scope>
    <source>
        <strain evidence="8 9">YN2</strain>
        <plasmid evidence="8 9">unnamed4</plasmid>
    </source>
</reference>
<evidence type="ECO:0000256" key="5">
    <source>
        <dbReference type="RuleBase" id="RU362026"/>
    </source>
</evidence>
<keyword evidence="8" id="KW-0614">Plasmid</keyword>
<dbReference type="Proteomes" id="UP000596427">
    <property type="component" value="Plasmid unnamed4"/>
</dbReference>
<keyword evidence="3" id="KW-0808">Transferase</keyword>
<dbReference type="InterPro" id="IPR002052">
    <property type="entry name" value="DNA_methylase_N6_adenine_CS"/>
</dbReference>
<geneLocation type="plasmid" evidence="8 9">
    <name>unnamed4</name>
</geneLocation>
<dbReference type="InterPro" id="IPR002941">
    <property type="entry name" value="DNA_methylase_N4/N6"/>
</dbReference>
<dbReference type="KEGG" id="xdi:EZH22_31365"/>
<dbReference type="GO" id="GO:0032259">
    <property type="term" value="P:methylation"/>
    <property type="evidence" value="ECO:0007669"/>
    <property type="project" value="UniProtKB-KW"/>
</dbReference>
<accession>A0A974SLU3</accession>
<comment type="catalytic activity">
    <reaction evidence="4">
        <text>a 2'-deoxyadenosine in DNA + S-adenosyl-L-methionine = an N(6)-methyl-2'-deoxyadenosine in DNA + S-adenosyl-L-homocysteine + H(+)</text>
        <dbReference type="Rhea" id="RHEA:15197"/>
        <dbReference type="Rhea" id="RHEA-COMP:12418"/>
        <dbReference type="Rhea" id="RHEA-COMP:12419"/>
        <dbReference type="ChEBI" id="CHEBI:15378"/>
        <dbReference type="ChEBI" id="CHEBI:57856"/>
        <dbReference type="ChEBI" id="CHEBI:59789"/>
        <dbReference type="ChEBI" id="CHEBI:90615"/>
        <dbReference type="ChEBI" id="CHEBI:90616"/>
        <dbReference type="EC" id="2.1.1.72"/>
    </reaction>
</comment>
<evidence type="ECO:0000256" key="1">
    <source>
        <dbReference type="ARBA" id="ARBA00006594"/>
    </source>
</evidence>
<name>A0A974SLU3_9HYPH</name>
<keyword evidence="2 8" id="KW-0489">Methyltransferase</keyword>
<dbReference type="InterPro" id="IPR029063">
    <property type="entry name" value="SAM-dependent_MTases_sf"/>
</dbReference>
<evidence type="ECO:0000313" key="7">
    <source>
        <dbReference type="EMBL" id="QRG10282.1"/>
    </source>
</evidence>
<dbReference type="PANTHER" id="PTHR13370:SF3">
    <property type="entry name" value="TRNA (GUANINE(10)-N2)-METHYLTRANSFERASE HOMOLOG"/>
    <property type="match status" value="1"/>
</dbReference>
<dbReference type="REBASE" id="486355">
    <property type="entry name" value="M.XspYN2ORF31365P"/>
</dbReference>
<dbReference type="GO" id="GO:0008170">
    <property type="term" value="F:N-methyltransferase activity"/>
    <property type="evidence" value="ECO:0007669"/>
    <property type="project" value="InterPro"/>
</dbReference>
<dbReference type="SUPFAM" id="SSF53335">
    <property type="entry name" value="S-adenosyl-L-methionine-dependent methyltransferases"/>
    <property type="match status" value="1"/>
</dbReference>
<gene>
    <name evidence="7" type="ORF">EZH22_31265</name>
    <name evidence="8" type="ORF">EZH22_31365</name>
</gene>
<evidence type="ECO:0000256" key="4">
    <source>
        <dbReference type="ARBA" id="ARBA00047942"/>
    </source>
</evidence>
<dbReference type="Pfam" id="PF01555">
    <property type="entry name" value="N6_N4_Mtase"/>
    <property type="match status" value="1"/>
</dbReference>
<proteinExistence type="inferred from homology"/>
<dbReference type="EC" id="2.1.1.-" evidence="5"/>
<dbReference type="NCBIfam" id="NF010253">
    <property type="entry name" value="PRK13699.1"/>
    <property type="match status" value="1"/>
</dbReference>
<organism evidence="8 9">
    <name type="scientific">Xanthobacter dioxanivorans</name>
    <dbReference type="NCBI Taxonomy" id="2528964"/>
    <lineage>
        <taxon>Bacteria</taxon>
        <taxon>Pseudomonadati</taxon>
        <taxon>Pseudomonadota</taxon>
        <taxon>Alphaproteobacteria</taxon>
        <taxon>Hyphomicrobiales</taxon>
        <taxon>Xanthobacteraceae</taxon>
        <taxon>Xanthobacter</taxon>
    </lineage>
</organism>
<dbReference type="EMBL" id="CP063366">
    <property type="protein sequence ID" value="QRG10282.1"/>
    <property type="molecule type" value="Genomic_DNA"/>
</dbReference>
<dbReference type="Gene3D" id="3.40.50.150">
    <property type="entry name" value="Vaccinia Virus protein VP39"/>
    <property type="match status" value="1"/>
</dbReference>
<dbReference type="GO" id="GO:0009007">
    <property type="term" value="F:site-specific DNA-methyltransferase (adenine-specific) activity"/>
    <property type="evidence" value="ECO:0007669"/>
    <property type="project" value="UniProtKB-EC"/>
</dbReference>
<evidence type="ECO:0000256" key="3">
    <source>
        <dbReference type="ARBA" id="ARBA00022679"/>
    </source>
</evidence>
<evidence type="ECO:0000313" key="8">
    <source>
        <dbReference type="EMBL" id="QRG10300.1"/>
    </source>
</evidence>
<evidence type="ECO:0000256" key="2">
    <source>
        <dbReference type="ARBA" id="ARBA00022603"/>
    </source>
</evidence>
<dbReference type="GO" id="GO:0003677">
    <property type="term" value="F:DNA binding"/>
    <property type="evidence" value="ECO:0007669"/>
    <property type="project" value="InterPro"/>
</dbReference>
<dbReference type="InterPro" id="IPR001091">
    <property type="entry name" value="RM_Methyltransferase"/>
</dbReference>
<dbReference type="GO" id="GO:0005737">
    <property type="term" value="C:cytoplasm"/>
    <property type="evidence" value="ECO:0007669"/>
    <property type="project" value="TreeGrafter"/>
</dbReference>
<evidence type="ECO:0000313" key="9">
    <source>
        <dbReference type="Proteomes" id="UP000596427"/>
    </source>
</evidence>
<comment type="similarity">
    <text evidence="1 5">Belongs to the N(4)/N(6)-methyltransferase family.</text>
</comment>
<protein>
    <recommendedName>
        <fullName evidence="5">Methyltransferase</fullName>
        <ecNumber evidence="5">2.1.1.-</ecNumber>
    </recommendedName>
</protein>
<dbReference type="AlphaFoldDB" id="A0A974SLU3"/>
<evidence type="ECO:0000259" key="6">
    <source>
        <dbReference type="Pfam" id="PF01555"/>
    </source>
</evidence>
<dbReference type="PRINTS" id="PR00508">
    <property type="entry name" value="S21N4MTFRASE"/>
</dbReference>
<keyword evidence="9" id="KW-1185">Reference proteome</keyword>
<dbReference type="CDD" id="cd02440">
    <property type="entry name" value="AdoMet_MTases"/>
    <property type="match status" value="1"/>
</dbReference>
<sequence length="199" mass="22436">MRRMPAASVDFILTDPPYLCRYRDRSGRTVRNDDNARWLAPAFAEMHRLLKPDSLCVSFYGWHQVDTFMAAWRATGFRPVGHLVFRKGYASSVRYLRHEHEQAYLLAKGAPDLSGAAIGDVREWVYTGNRHHPTEKPVEVLQPLIEALCPAGGLVLDPFCGSGSTLVAARRCGRAFTGMELDYRHYRTARQRVAALQGS</sequence>